<dbReference type="GO" id="GO:0010494">
    <property type="term" value="C:cytoplasmic stress granule"/>
    <property type="evidence" value="ECO:0007669"/>
    <property type="project" value="UniProtKB-SubCell"/>
</dbReference>
<evidence type="ECO:0000313" key="14">
    <source>
        <dbReference type="Proteomes" id="UP000015101"/>
    </source>
</evidence>
<sequence length="215" mass="23306">MPLFSKKPKEKKEKEGLPQQSSYPRQAAPSTFQPQQPPYSAGYPPQQPPFNAGYPPQPPYNTGYLYSPQPPPPYSAEPCQQSYAAPVQAVPPPTVVVHGGFDAGARFDGNTPARIPNNNSSYDNDTNCQPPPPGAFYHPAQAAAAAGCQVQISQQNAGYFTGGSDGATIFYNINNIEINIINYNSINNNIINNNSNNNIISNYNICNNNISNNKK</sequence>
<dbReference type="InterPro" id="IPR022730">
    <property type="entry name" value="DAZ_assoc-2"/>
</dbReference>
<dbReference type="EMBL" id="KB097783">
    <property type="protein sequence ID" value="ESN90019.1"/>
    <property type="molecule type" value="Genomic_DNA"/>
</dbReference>
<evidence type="ECO:0000313" key="13">
    <source>
        <dbReference type="EnsemblMetazoa" id="HelroP194720"/>
    </source>
</evidence>
<comment type="subcellular location">
    <subcellularLocation>
        <location evidence="1">Cytoplasm</location>
        <location evidence="1">Stress granule</location>
    </subcellularLocation>
    <subcellularLocation>
        <location evidence="2">Nucleus speckle</location>
    </subcellularLocation>
</comment>
<evidence type="ECO:0000256" key="8">
    <source>
        <dbReference type="ARBA" id="ARBA00032174"/>
    </source>
</evidence>
<evidence type="ECO:0000256" key="6">
    <source>
        <dbReference type="ARBA" id="ARBA00022843"/>
    </source>
</evidence>
<dbReference type="STRING" id="6412.T1FWC4"/>
<evidence type="ECO:0000256" key="11">
    <source>
        <dbReference type="SAM" id="MobiDB-lite"/>
    </source>
</evidence>
<evidence type="ECO:0000256" key="1">
    <source>
        <dbReference type="ARBA" id="ARBA00004210"/>
    </source>
</evidence>
<dbReference type="EMBL" id="AMQM01008470">
    <property type="status" value="NOT_ANNOTATED_CDS"/>
    <property type="molecule type" value="Genomic_DNA"/>
</dbReference>
<keyword evidence="5" id="KW-0597">Phosphoprotein</keyword>
<dbReference type="EnsemblMetazoa" id="HelroT194720">
    <property type="protein sequence ID" value="HelroP194720"/>
    <property type="gene ID" value="HelroG194720"/>
</dbReference>
<dbReference type="PANTHER" id="PTHR31638">
    <property type="entry name" value="DAZ-ASSOCIATED PROTEIN 2"/>
    <property type="match status" value="1"/>
</dbReference>
<evidence type="ECO:0000256" key="10">
    <source>
        <dbReference type="ARBA" id="ARBA00045449"/>
    </source>
</evidence>
<dbReference type="HOGENOM" id="CLU_1284542_0_0_1"/>
<proteinExistence type="predicted"/>
<reference evidence="13" key="3">
    <citation type="submission" date="2015-06" db="UniProtKB">
        <authorList>
            <consortium name="EnsemblMetazoa"/>
        </authorList>
    </citation>
    <scope>IDENTIFICATION</scope>
</reference>
<protein>
    <recommendedName>
        <fullName evidence="3">DAZ-associated protein 2</fullName>
    </recommendedName>
    <alternativeName>
        <fullName evidence="8">Deleted in azoospermia-associated protein 2</fullName>
    </alternativeName>
    <alternativeName>
        <fullName evidence="9">Proline-rich transcript in brain protein</fullName>
    </alternativeName>
</protein>
<evidence type="ECO:0000256" key="7">
    <source>
        <dbReference type="ARBA" id="ARBA00023242"/>
    </source>
</evidence>
<dbReference type="KEGG" id="hro:HELRODRAFT_194720"/>
<dbReference type="Proteomes" id="UP000015101">
    <property type="component" value="Unassembled WGS sequence"/>
</dbReference>
<evidence type="ECO:0000256" key="9">
    <source>
        <dbReference type="ARBA" id="ARBA00034352"/>
    </source>
</evidence>
<dbReference type="RefSeq" id="XP_009031887.1">
    <property type="nucleotide sequence ID" value="XM_009033639.1"/>
</dbReference>
<evidence type="ECO:0000313" key="12">
    <source>
        <dbReference type="EMBL" id="ESN90019.1"/>
    </source>
</evidence>
<dbReference type="AlphaFoldDB" id="T1FWC4"/>
<dbReference type="CTD" id="20213119"/>
<keyword evidence="4" id="KW-0963">Cytoplasm</keyword>
<dbReference type="InParanoid" id="T1FWC4"/>
<dbReference type="Pfam" id="PF11029">
    <property type="entry name" value="DAZAP2"/>
    <property type="match status" value="1"/>
</dbReference>
<evidence type="ECO:0000256" key="3">
    <source>
        <dbReference type="ARBA" id="ARBA00014066"/>
    </source>
</evidence>
<dbReference type="EMBL" id="AMQM01008469">
    <property type="status" value="NOT_ANNOTATED_CDS"/>
    <property type="molecule type" value="Genomic_DNA"/>
</dbReference>
<evidence type="ECO:0000256" key="2">
    <source>
        <dbReference type="ARBA" id="ARBA00004324"/>
    </source>
</evidence>
<feature type="compositionally biased region" description="Polar residues" evidence="11">
    <location>
        <begin position="18"/>
        <end position="34"/>
    </location>
</feature>
<reference evidence="12 14" key="2">
    <citation type="journal article" date="2013" name="Nature">
        <title>Insights into bilaterian evolution from three spiralian genomes.</title>
        <authorList>
            <person name="Simakov O."/>
            <person name="Marletaz F."/>
            <person name="Cho S.J."/>
            <person name="Edsinger-Gonzales E."/>
            <person name="Havlak P."/>
            <person name="Hellsten U."/>
            <person name="Kuo D.H."/>
            <person name="Larsson T."/>
            <person name="Lv J."/>
            <person name="Arendt D."/>
            <person name="Savage R."/>
            <person name="Osoegawa K."/>
            <person name="de Jong P."/>
            <person name="Grimwood J."/>
            <person name="Chapman J.A."/>
            <person name="Shapiro H."/>
            <person name="Aerts A."/>
            <person name="Otillar R.P."/>
            <person name="Terry A.Y."/>
            <person name="Boore J.L."/>
            <person name="Grigoriev I.V."/>
            <person name="Lindberg D.R."/>
            <person name="Seaver E.C."/>
            <person name="Weisblat D.A."/>
            <person name="Putnam N.H."/>
            <person name="Rokhsar D.S."/>
        </authorList>
    </citation>
    <scope>NUCLEOTIDE SEQUENCE</scope>
</reference>
<feature type="region of interest" description="Disordered" evidence="11">
    <location>
        <begin position="1"/>
        <end position="79"/>
    </location>
</feature>
<evidence type="ECO:0000256" key="5">
    <source>
        <dbReference type="ARBA" id="ARBA00022553"/>
    </source>
</evidence>
<reference evidence="14" key="1">
    <citation type="submission" date="2012-12" db="EMBL/GenBank/DDBJ databases">
        <authorList>
            <person name="Hellsten U."/>
            <person name="Grimwood J."/>
            <person name="Chapman J.A."/>
            <person name="Shapiro H."/>
            <person name="Aerts A."/>
            <person name="Otillar R.P."/>
            <person name="Terry A.Y."/>
            <person name="Boore J.L."/>
            <person name="Simakov O."/>
            <person name="Marletaz F."/>
            <person name="Cho S.-J."/>
            <person name="Edsinger-Gonzales E."/>
            <person name="Havlak P."/>
            <person name="Kuo D.-H."/>
            <person name="Larsson T."/>
            <person name="Lv J."/>
            <person name="Arendt D."/>
            <person name="Savage R."/>
            <person name="Osoegawa K."/>
            <person name="de Jong P."/>
            <person name="Lindberg D.R."/>
            <person name="Seaver E.C."/>
            <person name="Weisblat D.A."/>
            <person name="Putnam N.H."/>
            <person name="Grigoriev I.V."/>
            <person name="Rokhsar D.S."/>
        </authorList>
    </citation>
    <scope>NUCLEOTIDE SEQUENCE</scope>
</reference>
<evidence type="ECO:0000256" key="4">
    <source>
        <dbReference type="ARBA" id="ARBA00022490"/>
    </source>
</evidence>
<keyword evidence="7" id="KW-0539">Nucleus</keyword>
<dbReference type="PANTHER" id="PTHR31638:SF3">
    <property type="entry name" value="DAZ-ASSOCIATED PROTEIN 2"/>
    <property type="match status" value="1"/>
</dbReference>
<accession>T1FWC4</accession>
<name>T1FWC4_HELRO</name>
<organism evidence="13 14">
    <name type="scientific">Helobdella robusta</name>
    <name type="common">Californian leech</name>
    <dbReference type="NCBI Taxonomy" id="6412"/>
    <lineage>
        <taxon>Eukaryota</taxon>
        <taxon>Metazoa</taxon>
        <taxon>Spiralia</taxon>
        <taxon>Lophotrochozoa</taxon>
        <taxon>Annelida</taxon>
        <taxon>Clitellata</taxon>
        <taxon>Hirudinea</taxon>
        <taxon>Rhynchobdellida</taxon>
        <taxon>Glossiphoniidae</taxon>
        <taxon>Helobdella</taxon>
    </lineage>
</organism>
<keyword evidence="14" id="KW-1185">Reference proteome</keyword>
<keyword evidence="6" id="KW-0832">Ubl conjugation</keyword>
<comment type="function">
    <text evidence="10">In unstressed cells, promotes SIAH1-mediated polyubiquitination and degradation of the serine/threonine-protein kinase HIPK2, probably by acting as a loading factor that potentiates complex formation between HIPK2 and ubiquitin ligase SIAH1. In response to DNA damage, localizes to the nucleus following phosphorylation by HIPK2 and modulates the expression of a subset of TP53/p53 target genes by binding to TP53 at target gene promoters. This limits the expression of a number of cell death-mediating TP53 target genes, reducing DNA damage-induced cell death. Enhances the binding of transcription factor TCF7L2/TCF4, a Wnt signaling pathway effector, to the promoters of target genes. Plays a role in stress granule formation.</text>
</comment>
<gene>
    <name evidence="13" type="primary">20213119</name>
    <name evidence="12" type="ORF">HELRODRAFT_194720</name>
</gene>
<dbReference type="GO" id="GO:0016607">
    <property type="term" value="C:nuclear speck"/>
    <property type="evidence" value="ECO:0007669"/>
    <property type="project" value="UniProtKB-SubCell"/>
</dbReference>
<dbReference type="GeneID" id="20213119"/>